<keyword evidence="2" id="KW-0472">Membrane</keyword>
<dbReference type="InterPro" id="IPR011990">
    <property type="entry name" value="TPR-like_helical_dom_sf"/>
</dbReference>
<protein>
    <submittedName>
        <fullName evidence="3">Uncharacterized protein</fullName>
    </submittedName>
</protein>
<feature type="transmembrane region" description="Helical" evidence="2">
    <location>
        <begin position="6"/>
        <end position="24"/>
    </location>
</feature>
<keyword evidence="3" id="KW-0150">Chloroplast</keyword>
<proteinExistence type="predicted"/>
<dbReference type="AlphaFoldDB" id="A0A1G4NQZ7"/>
<name>A0A1G4NQZ7_9FLOR</name>
<dbReference type="SUPFAM" id="SSF48452">
    <property type="entry name" value="TPR-like"/>
    <property type="match status" value="1"/>
</dbReference>
<dbReference type="EMBL" id="LT622876">
    <property type="protein sequence ID" value="SCW23931.1"/>
    <property type="molecule type" value="Genomic_DNA"/>
</dbReference>
<keyword evidence="2" id="KW-0812">Transmembrane</keyword>
<dbReference type="SMART" id="SM00028">
    <property type="entry name" value="TPR"/>
    <property type="match status" value="2"/>
</dbReference>
<evidence type="ECO:0000313" key="4">
    <source>
        <dbReference type="EMBL" id="SCW23931.1"/>
    </source>
</evidence>
<dbReference type="GeneID" id="30001578"/>
<keyword evidence="3" id="KW-0934">Plastid</keyword>
<organism evidence="3">
    <name type="scientific">Helminthora furcellata</name>
    <dbReference type="NCBI Taxonomy" id="1884666"/>
    <lineage>
        <taxon>Eukaryota</taxon>
        <taxon>Rhodophyta</taxon>
        <taxon>Florideophyceae</taxon>
        <taxon>Nemaliophycidae</taxon>
        <taxon>Nemaliales</taxon>
        <taxon>Liagoraceae</taxon>
        <taxon>Helminthora</taxon>
    </lineage>
</organism>
<dbReference type="EMBL" id="LT622862">
    <property type="protein sequence ID" value="SCW21071.1"/>
    <property type="molecule type" value="Genomic_DNA"/>
</dbReference>
<reference evidence="4" key="3">
    <citation type="submission" date="2016-10" db="EMBL/GenBank/DDBJ databases">
        <authorList>
            <person name="de Groot N.N."/>
        </authorList>
    </citation>
    <scope>NUCLEOTIDE SEQUENCE</scope>
    <source>
        <strain evidence="4">J.0165</strain>
    </source>
</reference>
<evidence type="ECO:0000256" key="2">
    <source>
        <dbReference type="SAM" id="Phobius"/>
    </source>
</evidence>
<keyword evidence="2" id="KW-1133">Transmembrane helix</keyword>
<dbReference type="RefSeq" id="YP_009312817.1">
    <property type="nucleotide sequence ID" value="NC_031654.1"/>
</dbReference>
<dbReference type="InterPro" id="IPR019734">
    <property type="entry name" value="TPR_rpt"/>
</dbReference>
<accession>A0A1G4NQZ7</accession>
<gene>
    <name evidence="3" type="primary">ycf37</name>
    <name evidence="3" type="ORF">BQ776_37</name>
    <name evidence="4" type="ORF">J0165_37</name>
</gene>
<geneLocation type="chloroplast" evidence="3"/>
<reference evidence="3" key="1">
    <citation type="submission" date="2016-08" db="EMBL/GenBank/DDBJ databases">
        <authorList>
            <person name="Seilhamer J.J."/>
        </authorList>
    </citation>
    <scope>NUCLEOTIDE SEQUENCE</scope>
    <source>
        <strain evidence="3">J.0165</strain>
    </source>
</reference>
<evidence type="ECO:0000256" key="1">
    <source>
        <dbReference type="PROSITE-ProRule" id="PRU00339"/>
    </source>
</evidence>
<evidence type="ECO:0000313" key="3">
    <source>
        <dbReference type="EMBL" id="SCW21071.1"/>
    </source>
</evidence>
<feature type="repeat" description="TPR" evidence="1">
    <location>
        <begin position="89"/>
        <end position="122"/>
    </location>
</feature>
<keyword evidence="1" id="KW-0802">TPR repeat</keyword>
<reference evidence="3" key="2">
    <citation type="submission" date="2016-10" db="EMBL/GenBank/DDBJ databases">
        <title>Chloroplast genomes as a tool to resolve red algal phylogenies: a case study in the Nemaliales.</title>
        <authorList>
            <person name="Costa J.F."/>
            <person name="Lin S.M."/>
            <person name="Macaya E.C."/>
            <person name="Fernandez-Garcia C."/>
            <person name="Verbruggen H."/>
        </authorList>
    </citation>
    <scope>NUCLEOTIDE SEQUENCE</scope>
    <source>
        <strain evidence="3">J.0165</strain>
    </source>
</reference>
<dbReference type="Gene3D" id="1.25.40.10">
    <property type="entry name" value="Tetratricopeptide repeat domain"/>
    <property type="match status" value="1"/>
</dbReference>
<sequence length="136" mass="15684">MIMPTIYLICLSLILSPITLILLVQNINFYKYKNAIAKLSKESRGQPVEYKTLYNVSQIYIQTHEWHKAIIILDNLILERSTTKITESAKCYNSIGIILQKNSYKNMAIRYYQKATELDSNYTSAIKNLASISKNI</sequence>
<dbReference type="PROSITE" id="PS50005">
    <property type="entry name" value="TPR"/>
    <property type="match status" value="1"/>
</dbReference>